<evidence type="ECO:0000256" key="1">
    <source>
        <dbReference type="SAM" id="MobiDB-lite"/>
    </source>
</evidence>
<dbReference type="PaxDb" id="3827-XP_004507310.1"/>
<sequence>MYALQCGMTPNKSKKSSVHDTIVDPVTALPPTRLVHYELLNVEDDEDVELMFDVHKQWPQLGSIELYVTFEDGNPLYDIGQPSSSTTPHPEYHFETQNTYSFQNNESYQPDSYQPEPYFDHAETSEPEPSQLEPYIPLGDMTDFDQQEISEESEEETYFDEDEDDEGDNDNDDDLELTYDPPFHMCNLNLDNTYQSSEFDMQSNEPPPLDASLEIGMKASLSQKSNQWMIGHLKGPHNCANSSMSQDHTKLDSNIICESIKSLLKADPSIKVKVIIAHIRERYNYTITYRKAWMAKNKAIETIYGNWEKSYNDLPRWLLTMQKFLPRTIVEMEVSVAYPDNTLLQGSKLFKRLFWAFPPCISGFKFCKPFVSVDGTWLYGNRSMVQVSEAMTLGLNLSKSLRKKGIENNSCKRERWLKKNKTGKWSIELGFQLAFEPFLCNIEIRTLYHVVLF</sequence>
<evidence type="ECO:0000313" key="3">
    <source>
        <dbReference type="RefSeq" id="XP_004507310.1"/>
    </source>
</evidence>
<dbReference type="OrthoDB" id="1435097at2759"/>
<reference evidence="3" key="2">
    <citation type="submission" date="2025-08" db="UniProtKB">
        <authorList>
            <consortium name="RefSeq"/>
        </authorList>
    </citation>
    <scope>IDENTIFICATION</scope>
    <source>
        <tissue evidence="3">Etiolated seedlings</tissue>
    </source>
</reference>
<dbReference type="AlphaFoldDB" id="A0A1S2YN37"/>
<protein>
    <submittedName>
        <fullName evidence="3">Uncharacterized protein LOC101488670</fullName>
    </submittedName>
</protein>
<accession>A0A1S2YN37</accession>
<dbReference type="PANTHER" id="PTHR31973">
    <property type="entry name" value="POLYPROTEIN, PUTATIVE-RELATED"/>
    <property type="match status" value="1"/>
</dbReference>
<name>A0A1S2YN37_CICAR</name>
<feature type="compositionally biased region" description="Polar residues" evidence="1">
    <location>
        <begin position="103"/>
        <end position="112"/>
    </location>
</feature>
<gene>
    <name evidence="3" type="primary">LOC101488670</name>
</gene>
<proteinExistence type="predicted"/>
<feature type="region of interest" description="Disordered" evidence="1">
    <location>
        <begin position="103"/>
        <end position="175"/>
    </location>
</feature>
<reference evidence="2" key="1">
    <citation type="journal article" date="2013" name="Nat. Biotechnol.">
        <title>Draft genome sequence of chickpea (Cicer arietinum) provides a resource for trait improvement.</title>
        <authorList>
            <person name="Varshney R.K."/>
            <person name="Song C."/>
            <person name="Saxena R.K."/>
            <person name="Azam S."/>
            <person name="Yu S."/>
            <person name="Sharpe A.G."/>
            <person name="Cannon S."/>
            <person name="Baek J."/>
            <person name="Rosen B.D."/>
            <person name="Tar'an B."/>
            <person name="Millan T."/>
            <person name="Zhang X."/>
            <person name="Ramsay L.D."/>
            <person name="Iwata A."/>
            <person name="Wang Y."/>
            <person name="Nelson W."/>
            <person name="Farmer A.D."/>
            <person name="Gaur P.M."/>
            <person name="Soderlund C."/>
            <person name="Penmetsa R.V."/>
            <person name="Xu C."/>
            <person name="Bharti A.K."/>
            <person name="He W."/>
            <person name="Winter P."/>
            <person name="Zhao S."/>
            <person name="Hane J.K."/>
            <person name="Carrasquilla-Garcia N."/>
            <person name="Condie J.A."/>
            <person name="Upadhyaya H.D."/>
            <person name="Luo M.C."/>
            <person name="Thudi M."/>
            <person name="Gowda C.L."/>
            <person name="Singh N.P."/>
            <person name="Lichtenzveig J."/>
            <person name="Gali K.K."/>
            <person name="Rubio J."/>
            <person name="Nadarajan N."/>
            <person name="Dolezel J."/>
            <person name="Bansal K.C."/>
            <person name="Xu X."/>
            <person name="Edwards D."/>
            <person name="Zhang G."/>
            <person name="Kahl G."/>
            <person name="Gil J."/>
            <person name="Singh K.B."/>
            <person name="Datta S.K."/>
            <person name="Jackson S.A."/>
            <person name="Wang J."/>
            <person name="Cook D.R."/>
        </authorList>
    </citation>
    <scope>NUCLEOTIDE SEQUENCE [LARGE SCALE GENOMIC DNA]</scope>
    <source>
        <strain evidence="2">cv. CDC Frontier</strain>
    </source>
</reference>
<evidence type="ECO:0000313" key="2">
    <source>
        <dbReference type="Proteomes" id="UP000087171"/>
    </source>
</evidence>
<dbReference type="PANTHER" id="PTHR31973:SF196">
    <property type="entry name" value="SWIM-TYPE DOMAIN-CONTAINING PROTEIN"/>
    <property type="match status" value="1"/>
</dbReference>
<dbReference type="Proteomes" id="UP000087171">
    <property type="component" value="Chromosome Ca6"/>
</dbReference>
<keyword evidence="2" id="KW-1185">Reference proteome</keyword>
<dbReference type="STRING" id="3827.A0A1S2YN37"/>
<organism evidence="2 3">
    <name type="scientific">Cicer arietinum</name>
    <name type="common">Chickpea</name>
    <name type="synonym">Garbanzo</name>
    <dbReference type="NCBI Taxonomy" id="3827"/>
    <lineage>
        <taxon>Eukaryota</taxon>
        <taxon>Viridiplantae</taxon>
        <taxon>Streptophyta</taxon>
        <taxon>Embryophyta</taxon>
        <taxon>Tracheophyta</taxon>
        <taxon>Spermatophyta</taxon>
        <taxon>Magnoliopsida</taxon>
        <taxon>eudicotyledons</taxon>
        <taxon>Gunneridae</taxon>
        <taxon>Pentapetalae</taxon>
        <taxon>rosids</taxon>
        <taxon>fabids</taxon>
        <taxon>Fabales</taxon>
        <taxon>Fabaceae</taxon>
        <taxon>Papilionoideae</taxon>
        <taxon>50 kb inversion clade</taxon>
        <taxon>NPAAA clade</taxon>
        <taxon>Hologalegina</taxon>
        <taxon>IRL clade</taxon>
        <taxon>Cicereae</taxon>
        <taxon>Cicer</taxon>
    </lineage>
</organism>
<dbReference type="RefSeq" id="XP_004507310.1">
    <property type="nucleotide sequence ID" value="XM_004507253.1"/>
</dbReference>
<feature type="compositionally biased region" description="Acidic residues" evidence="1">
    <location>
        <begin position="142"/>
        <end position="175"/>
    </location>
</feature>